<dbReference type="VEuPathDB" id="FungiDB:H310_09314"/>
<dbReference type="EMBL" id="KI913971">
    <property type="protein sequence ID" value="ETV98013.1"/>
    <property type="molecule type" value="Genomic_DNA"/>
</dbReference>
<feature type="domain" description="CobW C-terminal" evidence="3">
    <location>
        <begin position="6"/>
        <end position="80"/>
    </location>
</feature>
<gene>
    <name evidence="4" type="ORF">H310_09314</name>
</gene>
<dbReference type="GeneID" id="20086364"/>
<keyword evidence="2" id="KW-0143">Chaperone</keyword>
<proteinExistence type="predicted"/>
<accession>A0A024TVG5</accession>
<dbReference type="InterPro" id="IPR011629">
    <property type="entry name" value="CobW-like_C"/>
</dbReference>
<dbReference type="RefSeq" id="XP_008873574.1">
    <property type="nucleotide sequence ID" value="XM_008875352.1"/>
</dbReference>
<sequence length="130" mass="14807">MNLLLIQSWIQGLMPTEGKKLLRYKGNFPIPGKRAPARVQAVVMLVQTFFTTPWATNSERTSRLVFTDRHLGTWKLEERFMIFCFAVSGPRRTSPVGCRGHDGNSCRVDCGTDVWARVDDNAFIRVSQFV</sequence>
<protein>
    <recommendedName>
        <fullName evidence="3">CobW C-terminal domain-containing protein</fullName>
    </recommendedName>
</protein>
<reference evidence="4" key="1">
    <citation type="submission" date="2013-12" db="EMBL/GenBank/DDBJ databases">
        <title>The Genome Sequence of Aphanomyces invadans NJM9701.</title>
        <authorList>
            <consortium name="The Broad Institute Genomics Platform"/>
            <person name="Russ C."/>
            <person name="Tyler B."/>
            <person name="van West P."/>
            <person name="Dieguez-Uribeondo J."/>
            <person name="Young S.K."/>
            <person name="Zeng Q."/>
            <person name="Gargeya S."/>
            <person name="Fitzgerald M."/>
            <person name="Abouelleil A."/>
            <person name="Alvarado L."/>
            <person name="Chapman S.B."/>
            <person name="Gainer-Dewar J."/>
            <person name="Goldberg J."/>
            <person name="Griggs A."/>
            <person name="Gujja S."/>
            <person name="Hansen M."/>
            <person name="Howarth C."/>
            <person name="Imamovic A."/>
            <person name="Ireland A."/>
            <person name="Larimer J."/>
            <person name="McCowan C."/>
            <person name="Murphy C."/>
            <person name="Pearson M."/>
            <person name="Poon T.W."/>
            <person name="Priest M."/>
            <person name="Roberts A."/>
            <person name="Saif S."/>
            <person name="Shea T."/>
            <person name="Sykes S."/>
            <person name="Wortman J."/>
            <person name="Nusbaum C."/>
            <person name="Birren B."/>
        </authorList>
    </citation>
    <scope>NUCLEOTIDE SEQUENCE [LARGE SCALE GENOMIC DNA]</scope>
    <source>
        <strain evidence="4">NJM9701</strain>
    </source>
</reference>
<evidence type="ECO:0000259" key="3">
    <source>
        <dbReference type="Pfam" id="PF07683"/>
    </source>
</evidence>
<dbReference type="Gene3D" id="3.30.1220.10">
    <property type="entry name" value="CobW-like, C-terminal domain"/>
    <property type="match status" value="1"/>
</dbReference>
<evidence type="ECO:0000256" key="2">
    <source>
        <dbReference type="ARBA" id="ARBA00023186"/>
    </source>
</evidence>
<dbReference type="GO" id="GO:0000166">
    <property type="term" value="F:nucleotide binding"/>
    <property type="evidence" value="ECO:0007669"/>
    <property type="project" value="UniProtKB-KW"/>
</dbReference>
<evidence type="ECO:0000313" key="4">
    <source>
        <dbReference type="EMBL" id="ETV98013.1"/>
    </source>
</evidence>
<evidence type="ECO:0000256" key="1">
    <source>
        <dbReference type="ARBA" id="ARBA00022741"/>
    </source>
</evidence>
<dbReference type="AlphaFoldDB" id="A0A024TVG5"/>
<dbReference type="Pfam" id="PF07683">
    <property type="entry name" value="CobW_C"/>
    <property type="match status" value="1"/>
</dbReference>
<organism evidence="4">
    <name type="scientific">Aphanomyces invadans</name>
    <dbReference type="NCBI Taxonomy" id="157072"/>
    <lineage>
        <taxon>Eukaryota</taxon>
        <taxon>Sar</taxon>
        <taxon>Stramenopiles</taxon>
        <taxon>Oomycota</taxon>
        <taxon>Saprolegniomycetes</taxon>
        <taxon>Saprolegniales</taxon>
        <taxon>Verrucalvaceae</taxon>
        <taxon>Aphanomyces</taxon>
    </lineage>
</organism>
<dbReference type="SUPFAM" id="SSF90002">
    <property type="entry name" value="Hypothetical protein YjiA, C-terminal domain"/>
    <property type="match status" value="1"/>
</dbReference>
<dbReference type="InterPro" id="IPR036627">
    <property type="entry name" value="CobW-likC_sf"/>
</dbReference>
<name>A0A024TVG5_9STRA</name>
<keyword evidence="1" id="KW-0547">Nucleotide-binding</keyword>